<dbReference type="PANTHER" id="PTHR11699">
    <property type="entry name" value="ALDEHYDE DEHYDROGENASE-RELATED"/>
    <property type="match status" value="1"/>
</dbReference>
<evidence type="ECO:0000259" key="1">
    <source>
        <dbReference type="Pfam" id="PF00171"/>
    </source>
</evidence>
<gene>
    <name evidence="2" type="ORF">BN2614_LOCUS3</name>
</gene>
<feature type="domain" description="Aldehyde dehydrogenase" evidence="1">
    <location>
        <begin position="1"/>
        <end position="66"/>
    </location>
</feature>
<evidence type="ECO:0000313" key="2">
    <source>
        <dbReference type="EMBL" id="VCX39551.1"/>
    </source>
</evidence>
<comment type="caution">
    <text evidence="2">The sequence shown here is derived from an EMBL/GenBank/DDBJ whole genome shotgun (WGS) entry which is preliminary data.</text>
</comment>
<feature type="non-terminal residue" evidence="2">
    <location>
        <position position="66"/>
    </location>
</feature>
<dbReference type="Proteomes" id="UP000269945">
    <property type="component" value="Unassembled WGS sequence"/>
</dbReference>
<dbReference type="InterPro" id="IPR015590">
    <property type="entry name" value="Aldehyde_DH_dom"/>
</dbReference>
<organism evidence="2 3">
    <name type="scientific">Gulo gulo</name>
    <name type="common">Wolverine</name>
    <name type="synonym">Gluton</name>
    <dbReference type="NCBI Taxonomy" id="48420"/>
    <lineage>
        <taxon>Eukaryota</taxon>
        <taxon>Metazoa</taxon>
        <taxon>Chordata</taxon>
        <taxon>Craniata</taxon>
        <taxon>Vertebrata</taxon>
        <taxon>Euteleostomi</taxon>
        <taxon>Mammalia</taxon>
        <taxon>Eutheria</taxon>
        <taxon>Laurasiatheria</taxon>
        <taxon>Carnivora</taxon>
        <taxon>Caniformia</taxon>
        <taxon>Musteloidea</taxon>
        <taxon>Mustelidae</taxon>
        <taxon>Guloninae</taxon>
        <taxon>Gulo</taxon>
    </lineage>
</organism>
<dbReference type="Pfam" id="PF00171">
    <property type="entry name" value="Aldedh"/>
    <property type="match status" value="1"/>
</dbReference>
<reference evidence="2 3" key="1">
    <citation type="submission" date="2018-10" db="EMBL/GenBank/DDBJ databases">
        <authorList>
            <person name="Ekblom R."/>
            <person name="Jareborg N."/>
        </authorList>
    </citation>
    <scope>NUCLEOTIDE SEQUENCE [LARGE SCALE GENOMIC DNA]</scope>
    <source>
        <tissue evidence="2">Muscle</tissue>
    </source>
</reference>
<dbReference type="GO" id="GO:0016491">
    <property type="term" value="F:oxidoreductase activity"/>
    <property type="evidence" value="ECO:0007669"/>
    <property type="project" value="InterPro"/>
</dbReference>
<dbReference type="InterPro" id="IPR016161">
    <property type="entry name" value="Ald_DH/histidinol_DH"/>
</dbReference>
<proteinExistence type="predicted"/>
<protein>
    <recommendedName>
        <fullName evidence="1">Aldehyde dehydrogenase domain-containing protein</fullName>
    </recommendedName>
</protein>
<dbReference type="EMBL" id="CYRY02044553">
    <property type="protein sequence ID" value="VCX39551.1"/>
    <property type="molecule type" value="Genomic_DNA"/>
</dbReference>
<dbReference type="Gene3D" id="3.40.605.10">
    <property type="entry name" value="Aldehyde Dehydrogenase, Chain A, domain 1"/>
    <property type="match status" value="1"/>
</dbReference>
<dbReference type="SUPFAM" id="SSF53720">
    <property type="entry name" value="ALDH-like"/>
    <property type="match status" value="1"/>
</dbReference>
<dbReference type="AlphaFoldDB" id="A0A9X9M8U6"/>
<dbReference type="InterPro" id="IPR016162">
    <property type="entry name" value="Ald_DH_N"/>
</dbReference>
<accession>A0A9X9M8U6</accession>
<evidence type="ECO:0000313" key="3">
    <source>
        <dbReference type="Proteomes" id="UP000269945"/>
    </source>
</evidence>
<name>A0A9X9M8U6_GULGU</name>
<sequence>MNASDRGRLLNRLADLIERDRTYLAALETLDNGKPYVISYLVDLDMVLKCIRYYAGWADKYHGKTI</sequence>
<keyword evidence="3" id="KW-1185">Reference proteome</keyword>